<accession>A0A429YT52</accession>
<dbReference type="GO" id="GO:0005304">
    <property type="term" value="F:L-valine transmembrane transporter activity"/>
    <property type="evidence" value="ECO:0007669"/>
    <property type="project" value="TreeGrafter"/>
</dbReference>
<dbReference type="AlphaFoldDB" id="A0A429YT52"/>
<keyword evidence="3 5" id="KW-0067">ATP-binding</keyword>
<dbReference type="GO" id="GO:0015808">
    <property type="term" value="P:L-alanine transport"/>
    <property type="evidence" value="ECO:0007669"/>
    <property type="project" value="TreeGrafter"/>
</dbReference>
<dbReference type="InterPro" id="IPR051120">
    <property type="entry name" value="ABC_AA/LPS_Transport"/>
</dbReference>
<dbReference type="Pfam" id="PF00005">
    <property type="entry name" value="ABC_tran"/>
    <property type="match status" value="1"/>
</dbReference>
<proteinExistence type="predicted"/>
<dbReference type="EMBL" id="RWKW01000085">
    <property type="protein sequence ID" value="RST84639.1"/>
    <property type="molecule type" value="Genomic_DNA"/>
</dbReference>
<dbReference type="SUPFAM" id="SSF52540">
    <property type="entry name" value="P-loop containing nucleoside triphosphate hydrolases"/>
    <property type="match status" value="1"/>
</dbReference>
<comment type="caution">
    <text evidence="5">The sequence shown here is derived from an EMBL/GenBank/DDBJ whole genome shotgun (WGS) entry which is preliminary data.</text>
</comment>
<evidence type="ECO:0000256" key="1">
    <source>
        <dbReference type="ARBA" id="ARBA00022448"/>
    </source>
</evidence>
<dbReference type="Proteomes" id="UP000278398">
    <property type="component" value="Unassembled WGS sequence"/>
</dbReference>
<keyword evidence="1" id="KW-0813">Transport</keyword>
<dbReference type="InterPro" id="IPR003593">
    <property type="entry name" value="AAA+_ATPase"/>
</dbReference>
<feature type="domain" description="ABC transporter" evidence="4">
    <location>
        <begin position="23"/>
        <end position="263"/>
    </location>
</feature>
<gene>
    <name evidence="5" type="ORF">EJC49_19850</name>
</gene>
<dbReference type="PANTHER" id="PTHR45772">
    <property type="entry name" value="CONSERVED COMPONENT OF ABC TRANSPORTER FOR NATURAL AMINO ACIDS-RELATED"/>
    <property type="match status" value="1"/>
</dbReference>
<name>A0A429YT52_9HYPH</name>
<evidence type="ECO:0000256" key="3">
    <source>
        <dbReference type="ARBA" id="ARBA00022840"/>
    </source>
</evidence>
<dbReference type="CDD" id="cd03219">
    <property type="entry name" value="ABC_Mj1267_LivG_branched"/>
    <property type="match status" value="1"/>
</dbReference>
<dbReference type="OrthoDB" id="9780942at2"/>
<dbReference type="GO" id="GO:0042941">
    <property type="term" value="P:D-alanine transmembrane transport"/>
    <property type="evidence" value="ECO:0007669"/>
    <property type="project" value="TreeGrafter"/>
</dbReference>
<dbReference type="GO" id="GO:0015188">
    <property type="term" value="F:L-isoleucine transmembrane transporter activity"/>
    <property type="evidence" value="ECO:0007669"/>
    <property type="project" value="TreeGrafter"/>
</dbReference>
<dbReference type="InterPro" id="IPR003439">
    <property type="entry name" value="ABC_transporter-like_ATP-bd"/>
</dbReference>
<dbReference type="GO" id="GO:0015192">
    <property type="term" value="F:L-phenylalanine transmembrane transporter activity"/>
    <property type="evidence" value="ECO:0007669"/>
    <property type="project" value="TreeGrafter"/>
</dbReference>
<evidence type="ECO:0000313" key="5">
    <source>
        <dbReference type="EMBL" id="RST84639.1"/>
    </source>
</evidence>
<sequence length="266" mass="28666">MPDEPDHPPANTAPGVEQKVPALVATHVERSFGALRAIRDVSLSVAAGERRAIIGPNGAGKTTFFNTICGDHPPTGGSIHLFGEDITSLKPHRRARMGIGRTYQSSLLFTGLTVLENLYLAVRGAMPNRLSLWKASRGDAALSKARLLAQQVRVDNILEARIDAISHGQRRQVEVGMALAANPRLLMLDEPAAGLSAGERPELVKLIRDLPRDLTLILIEHDMDVALPHSDIVTVMKDGEIVVENTPDRIVDDPVVQAIYLGGALA</sequence>
<keyword evidence="2" id="KW-0547">Nucleotide-binding</keyword>
<reference evidence="5 6" key="1">
    <citation type="submission" date="2018-12" db="EMBL/GenBank/DDBJ databases">
        <title>Mesorhizobium carbonis sp. nov., isolated from coal mine water.</title>
        <authorList>
            <person name="Xin W."/>
            <person name="Xu Z."/>
            <person name="Xiang F."/>
            <person name="Zhang J."/>
            <person name="Xi L."/>
            <person name="Liu J."/>
        </authorList>
    </citation>
    <scope>NUCLEOTIDE SEQUENCE [LARGE SCALE GENOMIC DNA]</scope>
    <source>
        <strain evidence="5 6">B2.3</strain>
    </source>
</reference>
<dbReference type="PANTHER" id="PTHR45772:SF7">
    <property type="entry name" value="AMINO ACID ABC TRANSPORTER ATP-BINDING PROTEIN"/>
    <property type="match status" value="1"/>
</dbReference>
<dbReference type="GO" id="GO:0005524">
    <property type="term" value="F:ATP binding"/>
    <property type="evidence" value="ECO:0007669"/>
    <property type="project" value="UniProtKB-KW"/>
</dbReference>
<dbReference type="GO" id="GO:1903806">
    <property type="term" value="P:L-isoleucine import across plasma membrane"/>
    <property type="evidence" value="ECO:0007669"/>
    <property type="project" value="TreeGrafter"/>
</dbReference>
<evidence type="ECO:0000256" key="2">
    <source>
        <dbReference type="ARBA" id="ARBA00022741"/>
    </source>
</evidence>
<keyword evidence="6" id="KW-1185">Reference proteome</keyword>
<evidence type="ECO:0000259" key="4">
    <source>
        <dbReference type="PROSITE" id="PS50893"/>
    </source>
</evidence>
<dbReference type="InterPro" id="IPR027417">
    <property type="entry name" value="P-loop_NTPase"/>
</dbReference>
<protein>
    <submittedName>
        <fullName evidence="5">ABC transporter ATP-binding protein</fullName>
    </submittedName>
</protein>
<dbReference type="PROSITE" id="PS50893">
    <property type="entry name" value="ABC_TRANSPORTER_2"/>
    <property type="match status" value="1"/>
</dbReference>
<evidence type="ECO:0000313" key="6">
    <source>
        <dbReference type="Proteomes" id="UP000278398"/>
    </source>
</evidence>
<dbReference type="SMART" id="SM00382">
    <property type="entry name" value="AAA"/>
    <property type="match status" value="1"/>
</dbReference>
<dbReference type="GO" id="GO:0016887">
    <property type="term" value="F:ATP hydrolysis activity"/>
    <property type="evidence" value="ECO:0007669"/>
    <property type="project" value="InterPro"/>
</dbReference>
<dbReference type="Gene3D" id="3.40.50.300">
    <property type="entry name" value="P-loop containing nucleotide triphosphate hydrolases"/>
    <property type="match status" value="1"/>
</dbReference>
<organism evidence="5 6">
    <name type="scientific">Aquibium carbonis</name>
    <dbReference type="NCBI Taxonomy" id="2495581"/>
    <lineage>
        <taxon>Bacteria</taxon>
        <taxon>Pseudomonadati</taxon>
        <taxon>Pseudomonadota</taxon>
        <taxon>Alphaproteobacteria</taxon>
        <taxon>Hyphomicrobiales</taxon>
        <taxon>Phyllobacteriaceae</taxon>
        <taxon>Aquibium</taxon>
    </lineage>
</organism>
<dbReference type="GO" id="GO:0005886">
    <property type="term" value="C:plasma membrane"/>
    <property type="evidence" value="ECO:0007669"/>
    <property type="project" value="TreeGrafter"/>
</dbReference>
<dbReference type="GO" id="GO:1903805">
    <property type="term" value="P:L-valine import across plasma membrane"/>
    <property type="evidence" value="ECO:0007669"/>
    <property type="project" value="TreeGrafter"/>
</dbReference>